<dbReference type="Proteomes" id="UP000253792">
    <property type="component" value="Unassembled WGS sequence"/>
</dbReference>
<reference evidence="2 3" key="1">
    <citation type="journal article" date="2018" name="Elife">
        <title>Discovery and characterization of a prevalent human gut bacterial enzyme sufficient for the inactivation of a family of plant toxins.</title>
        <authorList>
            <person name="Koppel N."/>
            <person name="Bisanz J.E."/>
            <person name="Pandelia M.E."/>
            <person name="Turnbaugh P.J."/>
            <person name="Balskus E.P."/>
        </authorList>
    </citation>
    <scope>NUCLEOTIDE SEQUENCE [LARGE SCALE GENOMIC DNA]</scope>
    <source>
        <strain evidence="3">anaerobia AP69FAA</strain>
    </source>
</reference>
<feature type="transmembrane region" description="Helical" evidence="1">
    <location>
        <begin position="146"/>
        <end position="165"/>
    </location>
</feature>
<dbReference type="EMBL" id="PPTP01000005">
    <property type="protein sequence ID" value="RDB55427.1"/>
    <property type="molecule type" value="Genomic_DNA"/>
</dbReference>
<dbReference type="PANTHER" id="PTHR36434">
    <property type="entry name" value="MEMBRANE PROTEASE YUGP-RELATED"/>
    <property type="match status" value="1"/>
</dbReference>
<protein>
    <submittedName>
        <fullName evidence="2">Peptidase</fullName>
    </submittedName>
</protein>
<dbReference type="InterPro" id="IPR007395">
    <property type="entry name" value="Zn_peptidase_2"/>
</dbReference>
<proteinExistence type="predicted"/>
<dbReference type="OrthoDB" id="9805386at2"/>
<evidence type="ECO:0000313" key="3">
    <source>
        <dbReference type="Proteomes" id="UP000253792"/>
    </source>
</evidence>
<name>A0A369L9R7_9ACTN</name>
<accession>A0A369L9R7</accession>
<organism evidence="2 3">
    <name type="scientific">Senegalimassilia anaerobia</name>
    <dbReference type="NCBI Taxonomy" id="1473216"/>
    <lineage>
        <taxon>Bacteria</taxon>
        <taxon>Bacillati</taxon>
        <taxon>Actinomycetota</taxon>
        <taxon>Coriobacteriia</taxon>
        <taxon>Coriobacteriales</taxon>
        <taxon>Coriobacteriaceae</taxon>
        <taxon>Senegalimassilia</taxon>
    </lineage>
</organism>
<evidence type="ECO:0000256" key="1">
    <source>
        <dbReference type="SAM" id="Phobius"/>
    </source>
</evidence>
<feature type="transmembrane region" description="Helical" evidence="1">
    <location>
        <begin position="119"/>
        <end position="140"/>
    </location>
</feature>
<evidence type="ECO:0000313" key="2">
    <source>
        <dbReference type="EMBL" id="RDB55427.1"/>
    </source>
</evidence>
<keyword evidence="1" id="KW-0812">Transmembrane</keyword>
<comment type="caution">
    <text evidence="2">The sequence shown here is derived from an EMBL/GenBank/DDBJ whole genome shotgun (WGS) entry which is preliminary data.</text>
</comment>
<sequence length="223" mass="24181">MTHMSMSYLSLIVVTMVIGMGASWYVNRQINKYLHVPASMRVTGAQMAEMMLAANGVHGVQVYRGGPQQDHFDPRNNSITLDPDAFGGTSITAIATACHEAGHAIQFAQGYAPMKIRGALVPAVNFASNAWVFLLMFGIFMQLSGLTTLAIVMYAVVVLFQLVTLPVEFDASRRGLAYLKTQGISQAEQGGAYSVLRACALTYVAAALTSILQLLWLLQSRDE</sequence>
<dbReference type="STRING" id="1034345.GCA_000236865_00104"/>
<keyword evidence="1" id="KW-1133">Transmembrane helix</keyword>
<keyword evidence="1" id="KW-0472">Membrane</keyword>
<dbReference type="PANTHER" id="PTHR36434:SF1">
    <property type="entry name" value="MEMBRANE PROTEASE YUGP-RELATED"/>
    <property type="match status" value="1"/>
</dbReference>
<dbReference type="Pfam" id="PF04298">
    <property type="entry name" value="Zn_peptidase_2"/>
    <property type="match status" value="1"/>
</dbReference>
<dbReference type="AlphaFoldDB" id="A0A369L9R7"/>
<keyword evidence="3" id="KW-1185">Reference proteome</keyword>
<feature type="transmembrane region" description="Helical" evidence="1">
    <location>
        <begin position="195"/>
        <end position="218"/>
    </location>
</feature>
<feature type="transmembrane region" description="Helical" evidence="1">
    <location>
        <begin position="6"/>
        <end position="26"/>
    </location>
</feature>
<gene>
    <name evidence="2" type="ORF">C1880_06295</name>
</gene>